<keyword evidence="4" id="KW-1133">Transmembrane helix</keyword>
<keyword evidence="4" id="KW-0472">Membrane</keyword>
<comment type="caution">
    <text evidence="6">The sequence shown here is derived from an EMBL/GenBank/DDBJ whole genome shotgun (WGS) entry which is preliminary data.</text>
</comment>
<protein>
    <submittedName>
        <fullName evidence="6">SDR family NAD(P)-dependent oxidoreductase</fullName>
    </submittedName>
</protein>
<dbReference type="EMBL" id="JAROCB010000005">
    <property type="protein sequence ID" value="MDN4598866.1"/>
    <property type="molecule type" value="Genomic_DNA"/>
</dbReference>
<reference evidence="6" key="1">
    <citation type="submission" date="2023-03" db="EMBL/GenBank/DDBJ databases">
        <title>MT1 and MT2 Draft Genomes of Novel Species.</title>
        <authorList>
            <person name="Venkateswaran K."/>
        </authorList>
    </citation>
    <scope>NUCLEOTIDE SEQUENCE</scope>
    <source>
        <strain evidence="6">F6_8S_P_1A</strain>
    </source>
</reference>
<dbReference type="PRINTS" id="PR00081">
    <property type="entry name" value="GDHRDH"/>
</dbReference>
<accession>A0ABT8J1A2</accession>
<dbReference type="SMART" id="SM00822">
    <property type="entry name" value="PKS_KR"/>
    <property type="match status" value="1"/>
</dbReference>
<feature type="domain" description="Ketoreductase" evidence="5">
    <location>
        <begin position="5"/>
        <end position="191"/>
    </location>
</feature>
<feature type="transmembrane region" description="Helical" evidence="4">
    <location>
        <begin position="301"/>
        <end position="318"/>
    </location>
</feature>
<dbReference type="Proteomes" id="UP001174210">
    <property type="component" value="Unassembled WGS sequence"/>
</dbReference>
<keyword evidence="7" id="KW-1185">Reference proteome</keyword>
<dbReference type="Pfam" id="PF00106">
    <property type="entry name" value="adh_short"/>
    <property type="match status" value="1"/>
</dbReference>
<dbReference type="InterPro" id="IPR020904">
    <property type="entry name" value="Sc_DH/Rdtase_CS"/>
</dbReference>
<evidence type="ECO:0000256" key="1">
    <source>
        <dbReference type="ARBA" id="ARBA00006484"/>
    </source>
</evidence>
<gene>
    <name evidence="6" type="ORF">P5G59_17060</name>
</gene>
<sequence>MSASPVVVITGASSGLGRATAHAFARRRARLVLVARGASALEDVVAECRALGARDTVAVVGDTTDRATTDRAVDTALARHGRVDVWVNDAGVTGYGRFWEQPPAEFERVLDVDVHGYANGMRSALRAMIPQRSGVVVNVASILGEVPQPYSAAYSASKAAVIALGRSLRSELSLAKSPVHVVTVLPPTLDTPIFHHAGNRVGREIKALPPVYAPEKAVDEILAAWRHPRTPERTVTAAGRALVRRHRRRPTAVEAAIAGQSLVGQFGTAPAAESTGNLFAASERPTSTTGGWRRRSLPRRLLTVAAAAAATVAVVSAVRRERG</sequence>
<proteinExistence type="inferred from homology"/>
<dbReference type="InterPro" id="IPR002347">
    <property type="entry name" value="SDR_fam"/>
</dbReference>
<dbReference type="InterPro" id="IPR036291">
    <property type="entry name" value="NAD(P)-bd_dom_sf"/>
</dbReference>
<dbReference type="PANTHER" id="PTHR44196">
    <property type="entry name" value="DEHYDROGENASE/REDUCTASE SDR FAMILY MEMBER 7B"/>
    <property type="match status" value="1"/>
</dbReference>
<dbReference type="PANTHER" id="PTHR44196:SF1">
    <property type="entry name" value="DEHYDROGENASE_REDUCTASE SDR FAMILY MEMBER 7B"/>
    <property type="match status" value="1"/>
</dbReference>
<keyword evidence="2" id="KW-0560">Oxidoreductase</keyword>
<dbReference type="InterPro" id="IPR057326">
    <property type="entry name" value="KR_dom"/>
</dbReference>
<evidence type="ECO:0000256" key="4">
    <source>
        <dbReference type="SAM" id="Phobius"/>
    </source>
</evidence>
<organism evidence="6 7">
    <name type="scientific">Leifsonia virtsii</name>
    <dbReference type="NCBI Taxonomy" id="3035915"/>
    <lineage>
        <taxon>Bacteria</taxon>
        <taxon>Bacillati</taxon>
        <taxon>Actinomycetota</taxon>
        <taxon>Actinomycetes</taxon>
        <taxon>Micrococcales</taxon>
        <taxon>Microbacteriaceae</taxon>
        <taxon>Leifsonia</taxon>
    </lineage>
</organism>
<evidence type="ECO:0000256" key="3">
    <source>
        <dbReference type="RuleBase" id="RU000363"/>
    </source>
</evidence>
<evidence type="ECO:0000313" key="6">
    <source>
        <dbReference type="EMBL" id="MDN4598866.1"/>
    </source>
</evidence>
<dbReference type="PRINTS" id="PR00080">
    <property type="entry name" value="SDRFAMILY"/>
</dbReference>
<evidence type="ECO:0000259" key="5">
    <source>
        <dbReference type="SMART" id="SM00822"/>
    </source>
</evidence>
<dbReference type="PROSITE" id="PS00061">
    <property type="entry name" value="ADH_SHORT"/>
    <property type="match status" value="1"/>
</dbReference>
<keyword evidence="4" id="KW-0812">Transmembrane</keyword>
<dbReference type="RefSeq" id="WP_301220215.1">
    <property type="nucleotide sequence ID" value="NZ_JAROCB010000005.1"/>
</dbReference>
<dbReference type="SUPFAM" id="SSF51735">
    <property type="entry name" value="NAD(P)-binding Rossmann-fold domains"/>
    <property type="match status" value="1"/>
</dbReference>
<evidence type="ECO:0000256" key="2">
    <source>
        <dbReference type="ARBA" id="ARBA00023002"/>
    </source>
</evidence>
<name>A0ABT8J1A2_9MICO</name>
<comment type="similarity">
    <text evidence="1 3">Belongs to the short-chain dehydrogenases/reductases (SDR) family.</text>
</comment>
<dbReference type="Gene3D" id="3.40.50.720">
    <property type="entry name" value="NAD(P)-binding Rossmann-like Domain"/>
    <property type="match status" value="1"/>
</dbReference>
<evidence type="ECO:0000313" key="7">
    <source>
        <dbReference type="Proteomes" id="UP001174210"/>
    </source>
</evidence>